<dbReference type="RefSeq" id="WP_097379842.1">
    <property type="nucleotide sequence ID" value="NZ_NXNI01000001.1"/>
</dbReference>
<feature type="compositionally biased region" description="Basic and acidic residues" evidence="10">
    <location>
        <begin position="50"/>
        <end position="76"/>
    </location>
</feature>
<name>A0A2A5QVM1_9EURY</name>
<evidence type="ECO:0000256" key="4">
    <source>
        <dbReference type="ARBA" id="ARBA00022692"/>
    </source>
</evidence>
<evidence type="ECO:0000256" key="7">
    <source>
        <dbReference type="ARBA" id="ARBA00023010"/>
    </source>
</evidence>
<proteinExistence type="inferred from homology"/>
<dbReference type="Proteomes" id="UP000219689">
    <property type="component" value="Unassembled WGS sequence"/>
</dbReference>
<sequence length="103" mass="11259">MVAEIAPLFIPGGMGPPELAIILIIAILLFGANKIPKLARSTGEAMGEFQKGREKVETELEEMRETGEFEGDKTEADLNEDDEFVETEPVTSEGETNTETETN</sequence>
<evidence type="ECO:0000256" key="10">
    <source>
        <dbReference type="SAM" id="MobiDB-lite"/>
    </source>
</evidence>
<keyword evidence="3 9" id="KW-1003">Cell membrane</keyword>
<keyword evidence="5 9" id="KW-0653">Protein transport</keyword>
<organism evidence="11 12">
    <name type="scientific">Natrinema ejinorense</name>
    <dbReference type="NCBI Taxonomy" id="373386"/>
    <lineage>
        <taxon>Archaea</taxon>
        <taxon>Methanobacteriati</taxon>
        <taxon>Methanobacteriota</taxon>
        <taxon>Stenosarchaea group</taxon>
        <taxon>Halobacteria</taxon>
        <taxon>Halobacteriales</taxon>
        <taxon>Natrialbaceae</taxon>
        <taxon>Natrinema</taxon>
    </lineage>
</organism>
<dbReference type="PANTHER" id="PTHR42982:SF1">
    <property type="entry name" value="SEC-INDEPENDENT PROTEIN TRANSLOCASE PROTEIN TATA"/>
    <property type="match status" value="1"/>
</dbReference>
<evidence type="ECO:0000256" key="1">
    <source>
        <dbReference type="ARBA" id="ARBA00004162"/>
    </source>
</evidence>
<keyword evidence="7 9" id="KW-0811">Translocation</keyword>
<feature type="compositionally biased region" description="Acidic residues" evidence="10">
    <location>
        <begin position="77"/>
        <end position="86"/>
    </location>
</feature>
<dbReference type="GO" id="GO:0008320">
    <property type="term" value="F:protein transmembrane transporter activity"/>
    <property type="evidence" value="ECO:0007669"/>
    <property type="project" value="UniProtKB-UniRule"/>
</dbReference>
<evidence type="ECO:0000256" key="9">
    <source>
        <dbReference type="HAMAP-Rule" id="MF_00236"/>
    </source>
</evidence>
<keyword evidence="6 9" id="KW-1133">Transmembrane helix</keyword>
<dbReference type="InterPro" id="IPR003369">
    <property type="entry name" value="TatA/B/E"/>
</dbReference>
<dbReference type="GO" id="GO:0033281">
    <property type="term" value="C:TAT protein transport complex"/>
    <property type="evidence" value="ECO:0007669"/>
    <property type="project" value="UniProtKB-UniRule"/>
</dbReference>
<dbReference type="Gene3D" id="1.20.5.3310">
    <property type="match status" value="1"/>
</dbReference>
<gene>
    <name evidence="9" type="primary">tatA</name>
    <name evidence="11" type="ORF">CP557_10420</name>
</gene>
<keyword evidence="4 9" id="KW-0812">Transmembrane</keyword>
<reference evidence="11 12" key="1">
    <citation type="submission" date="2017-09" db="EMBL/GenBank/DDBJ databases">
        <title>Genome sequences of Natrinema ejinorence JCM 13890T.</title>
        <authorList>
            <person name="Roh S.W."/>
            <person name="Kim Y.B."/>
            <person name="Kim J.Y."/>
        </authorList>
    </citation>
    <scope>NUCLEOTIDE SEQUENCE [LARGE SCALE GENOMIC DNA]</scope>
    <source>
        <strain evidence="11 12">JCM 13890</strain>
    </source>
</reference>
<feature type="transmembrane region" description="Helical" evidence="9">
    <location>
        <begin position="19"/>
        <end position="36"/>
    </location>
</feature>
<comment type="subcellular location">
    <subcellularLocation>
        <location evidence="1 9">Cell membrane</location>
        <topology evidence="1 9">Single-pass membrane protein</topology>
    </subcellularLocation>
</comment>
<dbReference type="AlphaFoldDB" id="A0A2A5QVM1"/>
<keyword evidence="8 9" id="KW-0472">Membrane</keyword>
<evidence type="ECO:0000256" key="8">
    <source>
        <dbReference type="ARBA" id="ARBA00023136"/>
    </source>
</evidence>
<keyword evidence="12" id="KW-1185">Reference proteome</keyword>
<dbReference type="InterPro" id="IPR006312">
    <property type="entry name" value="TatA/E"/>
</dbReference>
<dbReference type="HAMAP" id="MF_00236">
    <property type="entry name" value="TatA_E"/>
    <property type="match status" value="1"/>
</dbReference>
<evidence type="ECO:0000256" key="3">
    <source>
        <dbReference type="ARBA" id="ARBA00022475"/>
    </source>
</evidence>
<protein>
    <recommendedName>
        <fullName evidence="9">Sec-independent protein translocase protein TatA</fullName>
    </recommendedName>
</protein>
<comment type="caution">
    <text evidence="11">The sequence shown here is derived from an EMBL/GenBank/DDBJ whole genome shotgun (WGS) entry which is preliminary data.</text>
</comment>
<comment type="function">
    <text evidence="9">Part of the twin-arginine translocation (Tat) system that transports large folded proteins containing a characteristic twin-arginine motif in their signal peptide across membranes. TatA could form the protein-conducting channel of the Tat system.</text>
</comment>
<evidence type="ECO:0000256" key="2">
    <source>
        <dbReference type="ARBA" id="ARBA00022448"/>
    </source>
</evidence>
<evidence type="ECO:0000256" key="6">
    <source>
        <dbReference type="ARBA" id="ARBA00022989"/>
    </source>
</evidence>
<evidence type="ECO:0000313" key="11">
    <source>
        <dbReference type="EMBL" id="PCR90896.1"/>
    </source>
</evidence>
<feature type="region of interest" description="Disordered" evidence="10">
    <location>
        <begin position="42"/>
        <end position="103"/>
    </location>
</feature>
<accession>A0A2A5QVM1</accession>
<dbReference type="EMBL" id="NXNI01000001">
    <property type="protein sequence ID" value="PCR90896.1"/>
    <property type="molecule type" value="Genomic_DNA"/>
</dbReference>
<dbReference type="PANTHER" id="PTHR42982">
    <property type="entry name" value="SEC-INDEPENDENT PROTEIN TRANSLOCASE PROTEIN TATA"/>
    <property type="match status" value="1"/>
</dbReference>
<evidence type="ECO:0000256" key="5">
    <source>
        <dbReference type="ARBA" id="ARBA00022927"/>
    </source>
</evidence>
<evidence type="ECO:0000313" key="12">
    <source>
        <dbReference type="Proteomes" id="UP000219689"/>
    </source>
</evidence>
<comment type="similarity">
    <text evidence="9">Belongs to the TatA/E family.</text>
</comment>
<dbReference type="GO" id="GO:0043953">
    <property type="term" value="P:protein transport by the Tat complex"/>
    <property type="evidence" value="ECO:0007669"/>
    <property type="project" value="UniProtKB-UniRule"/>
</dbReference>
<dbReference type="NCBIfam" id="TIGR01411">
    <property type="entry name" value="tatAE"/>
    <property type="match status" value="1"/>
</dbReference>
<keyword evidence="2 9" id="KW-0813">Transport</keyword>
<comment type="subunit">
    <text evidence="9">Forms a complex with TatC.</text>
</comment>
<dbReference type="Pfam" id="PF02416">
    <property type="entry name" value="TatA_B_E"/>
    <property type="match status" value="1"/>
</dbReference>